<protein>
    <submittedName>
        <fullName evidence="3">Secreted RxLR effector peptide protein</fullName>
    </submittedName>
</protein>
<dbReference type="Proteomes" id="UP000095287">
    <property type="component" value="Unplaced"/>
</dbReference>
<reference evidence="3" key="1">
    <citation type="submission" date="2016-11" db="UniProtKB">
        <authorList>
            <consortium name="WormBaseParasite"/>
        </authorList>
    </citation>
    <scope>IDENTIFICATION</scope>
</reference>
<proteinExistence type="predicted"/>
<keyword evidence="2" id="KW-1185">Reference proteome</keyword>
<sequence length="175" mass="20185">MRSSGIFFVAGALLAVALAIDVLPINPIKQHETQLVHVNETFPKDEYKEIRRLLATVIRNAYAVQHQRKFQYHNVFNATHSAAVTNLSALQKAIDALPKLPSSLHAIRGEIPRWRTIFEMAPYFSTDKPLRNAFWEIGRRSIDFFFEILPFSRYRSHNDTIEAFSIFLQSIIEID</sequence>
<dbReference type="AlphaFoldDB" id="A0A1I7YL16"/>
<evidence type="ECO:0000313" key="3">
    <source>
        <dbReference type="WBParaSite" id="L893_g17495.t1"/>
    </source>
</evidence>
<evidence type="ECO:0000256" key="1">
    <source>
        <dbReference type="SAM" id="SignalP"/>
    </source>
</evidence>
<feature type="chain" id="PRO_5009312282" evidence="1">
    <location>
        <begin position="20"/>
        <end position="175"/>
    </location>
</feature>
<organism evidence="2 3">
    <name type="scientific">Steinernema glaseri</name>
    <dbReference type="NCBI Taxonomy" id="37863"/>
    <lineage>
        <taxon>Eukaryota</taxon>
        <taxon>Metazoa</taxon>
        <taxon>Ecdysozoa</taxon>
        <taxon>Nematoda</taxon>
        <taxon>Chromadorea</taxon>
        <taxon>Rhabditida</taxon>
        <taxon>Tylenchina</taxon>
        <taxon>Panagrolaimomorpha</taxon>
        <taxon>Strongyloidoidea</taxon>
        <taxon>Steinernematidae</taxon>
        <taxon>Steinernema</taxon>
    </lineage>
</organism>
<feature type="signal peptide" evidence="1">
    <location>
        <begin position="1"/>
        <end position="19"/>
    </location>
</feature>
<name>A0A1I7YL16_9BILA</name>
<dbReference type="WBParaSite" id="L893_g17495.t1">
    <property type="protein sequence ID" value="L893_g17495.t1"/>
    <property type="gene ID" value="L893_g17495"/>
</dbReference>
<evidence type="ECO:0000313" key="2">
    <source>
        <dbReference type="Proteomes" id="UP000095287"/>
    </source>
</evidence>
<keyword evidence="1" id="KW-0732">Signal</keyword>
<accession>A0A1I7YL16</accession>